<gene>
    <name evidence="3" type="ORF">HH215_34910</name>
</gene>
<dbReference type="GO" id="GO:0003677">
    <property type="term" value="F:DNA binding"/>
    <property type="evidence" value="ECO:0007669"/>
    <property type="project" value="InterPro"/>
</dbReference>
<reference evidence="3 4" key="1">
    <citation type="submission" date="2020-04" db="EMBL/GenBank/DDBJ databases">
        <title>Genome sequencing of novel species.</title>
        <authorList>
            <person name="Heo J."/>
            <person name="Kim S.-J."/>
            <person name="Kim J.-S."/>
            <person name="Hong S.-B."/>
            <person name="Kwon S.-W."/>
        </authorList>
    </citation>
    <scope>NUCLEOTIDE SEQUENCE [LARGE SCALE GENOMIC DNA]</scope>
    <source>
        <strain evidence="3 4">MFER-1</strain>
    </source>
</reference>
<dbReference type="EMBL" id="CP051680">
    <property type="protein sequence ID" value="QJD87875.1"/>
    <property type="molecule type" value="Genomic_DNA"/>
</dbReference>
<proteinExistence type="predicted"/>
<dbReference type="InterPro" id="IPR050639">
    <property type="entry name" value="SSR_resolvase"/>
</dbReference>
<dbReference type="InterPro" id="IPR011109">
    <property type="entry name" value="DNA_bind_recombinase_dom"/>
</dbReference>
<feature type="domain" description="Resolvase/invertase-type recombinase catalytic" evidence="1">
    <location>
        <begin position="9"/>
        <end position="162"/>
    </location>
</feature>
<dbReference type="InterPro" id="IPR025827">
    <property type="entry name" value="Zn_ribbon_recom_dom"/>
</dbReference>
<name>A0A7Z2ZQD2_9BACL</name>
<dbReference type="KEGG" id="cheb:HH215_34910"/>
<dbReference type="Pfam" id="PF13408">
    <property type="entry name" value="Zn_ribbon_recom"/>
    <property type="match status" value="1"/>
</dbReference>
<protein>
    <submittedName>
        <fullName evidence="3">Recombinase family protein</fullName>
    </submittedName>
</protein>
<accession>A0A7Z2ZQD2</accession>
<evidence type="ECO:0000313" key="3">
    <source>
        <dbReference type="EMBL" id="QJD87875.1"/>
    </source>
</evidence>
<dbReference type="CDD" id="cd00338">
    <property type="entry name" value="Ser_Recombinase"/>
    <property type="match status" value="1"/>
</dbReference>
<dbReference type="PANTHER" id="PTHR30461:SF23">
    <property type="entry name" value="DNA RECOMBINASE-RELATED"/>
    <property type="match status" value="1"/>
</dbReference>
<dbReference type="SMART" id="SM00857">
    <property type="entry name" value="Resolvase"/>
    <property type="match status" value="1"/>
</dbReference>
<dbReference type="AlphaFoldDB" id="A0A7Z2ZQD2"/>
<dbReference type="Gene3D" id="3.90.1750.20">
    <property type="entry name" value="Putative Large Serine Recombinase, Chain B, Domain 2"/>
    <property type="match status" value="1"/>
</dbReference>
<dbReference type="GO" id="GO:0000150">
    <property type="term" value="F:DNA strand exchange activity"/>
    <property type="evidence" value="ECO:0007669"/>
    <property type="project" value="InterPro"/>
</dbReference>
<dbReference type="InterPro" id="IPR038109">
    <property type="entry name" value="DNA_bind_recomb_sf"/>
</dbReference>
<evidence type="ECO:0000259" key="1">
    <source>
        <dbReference type="PROSITE" id="PS51736"/>
    </source>
</evidence>
<evidence type="ECO:0000313" key="4">
    <source>
        <dbReference type="Proteomes" id="UP000502248"/>
    </source>
</evidence>
<dbReference type="PANTHER" id="PTHR30461">
    <property type="entry name" value="DNA-INVERTASE FROM LAMBDOID PROPHAGE"/>
    <property type="match status" value="1"/>
</dbReference>
<dbReference type="PROSITE" id="PS51736">
    <property type="entry name" value="RECOMBINASES_3"/>
    <property type="match status" value="1"/>
</dbReference>
<keyword evidence="4" id="KW-1185">Reference proteome</keyword>
<dbReference type="SUPFAM" id="SSF53041">
    <property type="entry name" value="Resolvase-like"/>
    <property type="match status" value="1"/>
</dbReference>
<dbReference type="PROSITE" id="PS51737">
    <property type="entry name" value="RECOMBINASE_DNA_BIND"/>
    <property type="match status" value="1"/>
</dbReference>
<evidence type="ECO:0000259" key="2">
    <source>
        <dbReference type="PROSITE" id="PS51737"/>
    </source>
</evidence>
<feature type="domain" description="Recombinase" evidence="2">
    <location>
        <begin position="170"/>
        <end position="305"/>
    </location>
</feature>
<dbReference type="Proteomes" id="UP000502248">
    <property type="component" value="Chromosome"/>
</dbReference>
<sequence length="525" mass="60274">MYGQLPPGDYGAYLRKSRVDLEAESRGDEDTYAKHKRVLFDLAKRHNITISKIYQEKPISGERISERPDMMSLLSDVDEGKWTGILVVEVERLARGDTMDQGIVAQAFKYSNTLIVTPMRTFDPNNADDEEYFEFGLYMSRREFKTINRRQQNGRKTAVAEGKYIGNIAPYGYDRKKLPGKGWTLEINPEQAPIIELIFNLYNEPDPEKRMGTARIARYLNEVLKVPTMKNSSWTVATVNGILRNPTYIGNVKWGTRPVVRKRAGKSRPRLAREDTTEEKGLHPAIISEEVFERTQELLRKNNHPRTWDGKVTNPLASLVRCAICGSTMIGRPYKNGSSSLMCIKPNCPTVSTYIHIVEERILDGLKIWLDQYSKQWDDVNPAKTDDELKLKVIRSSIEGMRKKLVILNEQKNEQHNLLERKIYDLDTYMTRSIATKKEIDEIENGIITLEEELSNEGKRIEARSEVIPQVTKVIELYPNTEDPSKRNELLKSVLEMAVYKKDVGGRWSGLADQFELILQPKLSE</sequence>
<dbReference type="Pfam" id="PF00239">
    <property type="entry name" value="Resolvase"/>
    <property type="match status" value="1"/>
</dbReference>
<dbReference type="Gene3D" id="3.40.50.1390">
    <property type="entry name" value="Resolvase, N-terminal catalytic domain"/>
    <property type="match status" value="1"/>
</dbReference>
<organism evidence="3 4">
    <name type="scientific">Cohnella herbarum</name>
    <dbReference type="NCBI Taxonomy" id="2728023"/>
    <lineage>
        <taxon>Bacteria</taxon>
        <taxon>Bacillati</taxon>
        <taxon>Bacillota</taxon>
        <taxon>Bacilli</taxon>
        <taxon>Bacillales</taxon>
        <taxon>Paenibacillaceae</taxon>
        <taxon>Cohnella</taxon>
    </lineage>
</organism>
<dbReference type="InterPro" id="IPR006119">
    <property type="entry name" value="Resolv_N"/>
</dbReference>
<dbReference type="Pfam" id="PF07508">
    <property type="entry name" value="Recombinase"/>
    <property type="match status" value="1"/>
</dbReference>
<dbReference type="RefSeq" id="WP_169284117.1">
    <property type="nucleotide sequence ID" value="NZ_CP051680.1"/>
</dbReference>
<dbReference type="InterPro" id="IPR036162">
    <property type="entry name" value="Resolvase-like_N_sf"/>
</dbReference>